<evidence type="ECO:0000313" key="2">
    <source>
        <dbReference type="Proteomes" id="UP001177670"/>
    </source>
</evidence>
<dbReference type="AlphaFoldDB" id="A0AA40GHY4"/>
<reference evidence="1" key="1">
    <citation type="submission" date="2021-10" db="EMBL/GenBank/DDBJ databases">
        <title>Melipona bicolor Genome sequencing and assembly.</title>
        <authorList>
            <person name="Araujo N.S."/>
            <person name="Arias M.C."/>
        </authorList>
    </citation>
    <scope>NUCLEOTIDE SEQUENCE</scope>
    <source>
        <strain evidence="1">USP_2M_L1-L4_2017</strain>
        <tissue evidence="1">Whole body</tissue>
    </source>
</reference>
<protein>
    <submittedName>
        <fullName evidence="1">Uncharacterized protein</fullName>
    </submittedName>
</protein>
<dbReference type="Proteomes" id="UP001177670">
    <property type="component" value="Unassembled WGS sequence"/>
</dbReference>
<dbReference type="EMBL" id="JAHYIQ010000001">
    <property type="protein sequence ID" value="KAK1138089.1"/>
    <property type="molecule type" value="Genomic_DNA"/>
</dbReference>
<keyword evidence="2" id="KW-1185">Reference proteome</keyword>
<organism evidence="1 2">
    <name type="scientific">Melipona bicolor</name>
    <dbReference type="NCBI Taxonomy" id="60889"/>
    <lineage>
        <taxon>Eukaryota</taxon>
        <taxon>Metazoa</taxon>
        <taxon>Ecdysozoa</taxon>
        <taxon>Arthropoda</taxon>
        <taxon>Hexapoda</taxon>
        <taxon>Insecta</taxon>
        <taxon>Pterygota</taxon>
        <taxon>Neoptera</taxon>
        <taxon>Endopterygota</taxon>
        <taxon>Hymenoptera</taxon>
        <taxon>Apocrita</taxon>
        <taxon>Aculeata</taxon>
        <taxon>Apoidea</taxon>
        <taxon>Anthophila</taxon>
        <taxon>Apidae</taxon>
        <taxon>Melipona</taxon>
    </lineage>
</organism>
<proteinExistence type="predicted"/>
<name>A0AA40GHY4_9HYME</name>
<accession>A0AA40GHY4</accession>
<comment type="caution">
    <text evidence="1">The sequence shown here is derived from an EMBL/GenBank/DDBJ whole genome shotgun (WGS) entry which is preliminary data.</text>
</comment>
<sequence>MNLDTQPAQILTCWGHNPGCSNCQKPLVGLTIHTARKQTLSDSLIVRVRYKRADSSASTLSVTLSLSLGGPRLTSPPASSG</sequence>
<gene>
    <name evidence="1" type="ORF">K0M31_002576</name>
</gene>
<evidence type="ECO:0000313" key="1">
    <source>
        <dbReference type="EMBL" id="KAK1138089.1"/>
    </source>
</evidence>